<sequence>MSTTDSYQDPDAGKTYFSPRLDSFSDPARKVRIATKLIEQPATYAFAQVKDELVLRHKEDAKTCITAKFFEDDRGIFVLSIQGYTVATDKPHNASFSFIGDEIGKLIEFINHVQSVPLKSAGSMRISDDDLRRIVLSNIQAQALVQDNQELFAEVIRSAVTKEDVVAVGYRKRQLQVFQKLLEDESYFEDVKTKKQCTSEAVWQKFFEKNPWIFGYGLSYIHLSALDDKKLEQVVHGHTVSEHGKRVDALLRSRGVISSLCFVEIKTQKTALLNAQPYRAGCWAPSSELAGAVSQVQGTVALATESIRSKLSLTDGVGNPTGEEAFNYVPKSFLVVGSLHEFSGEHGVNQERYRSFELFRRNTNSPEIITFDELYERARFIVGQNEV</sequence>
<dbReference type="RefSeq" id="WP_154559904.1">
    <property type="nucleotide sequence ID" value="NZ_VOSW01000019.1"/>
</dbReference>
<protein>
    <submittedName>
        <fullName evidence="2">DUF4263 domain-containing protein</fullName>
    </submittedName>
</protein>
<evidence type="ECO:0000313" key="3">
    <source>
        <dbReference type="Proteomes" id="UP000463700"/>
    </source>
</evidence>
<evidence type="ECO:0000259" key="1">
    <source>
        <dbReference type="Pfam" id="PF14082"/>
    </source>
</evidence>
<gene>
    <name evidence="2" type="ORF">FSO04_12060</name>
</gene>
<dbReference type="InterPro" id="IPR025359">
    <property type="entry name" value="SduA_C"/>
</dbReference>
<evidence type="ECO:0000313" key="2">
    <source>
        <dbReference type="EMBL" id="KAE8759634.1"/>
    </source>
</evidence>
<reference evidence="2 3" key="1">
    <citation type="journal article" date="2020" name="Int. J. Syst. Evol. Microbiol.">
        <title>Paraburkholderia madseniana sp. nov., a phenolic acid-degrading bacterium isolated from acidic forest soil.</title>
        <authorList>
            <person name="Wilhelm R.C."/>
            <person name="Murphy S.J.L."/>
            <person name="Feriancek N.M."/>
            <person name="Karasz D.C."/>
            <person name="DeRito C.M."/>
            <person name="Newman J.D."/>
            <person name="Buckley D.H."/>
        </authorList>
    </citation>
    <scope>NUCLEOTIDE SEQUENCE [LARGE SCALE GENOMIC DNA]</scope>
    <source>
        <strain evidence="2 3">RP11</strain>
    </source>
</reference>
<name>A0A6N6WIJ8_9BURK</name>
<organism evidence="2 3">
    <name type="scientific">Paraburkholderia madseniana</name>
    <dbReference type="NCBI Taxonomy" id="2599607"/>
    <lineage>
        <taxon>Bacteria</taxon>
        <taxon>Pseudomonadati</taxon>
        <taxon>Pseudomonadota</taxon>
        <taxon>Betaproteobacteria</taxon>
        <taxon>Burkholderiales</taxon>
        <taxon>Burkholderiaceae</taxon>
        <taxon>Paraburkholderia</taxon>
    </lineage>
</organism>
<accession>A0A6N6WIJ8</accession>
<dbReference type="Proteomes" id="UP000463700">
    <property type="component" value="Unassembled WGS sequence"/>
</dbReference>
<dbReference type="OrthoDB" id="784881at2"/>
<feature type="domain" description="Shedu protein SduA C-terminal" evidence="1">
    <location>
        <begin position="199"/>
        <end position="375"/>
    </location>
</feature>
<dbReference type="Pfam" id="PF14082">
    <property type="entry name" value="SduA_C"/>
    <property type="match status" value="1"/>
</dbReference>
<dbReference type="EMBL" id="VOSW01000019">
    <property type="protein sequence ID" value="KAE8759634.1"/>
    <property type="molecule type" value="Genomic_DNA"/>
</dbReference>
<proteinExistence type="predicted"/>
<dbReference type="AlphaFoldDB" id="A0A6N6WIJ8"/>
<comment type="caution">
    <text evidence="2">The sequence shown here is derived from an EMBL/GenBank/DDBJ whole genome shotgun (WGS) entry which is preliminary data.</text>
</comment>